<feature type="transmembrane region" description="Helical" evidence="1">
    <location>
        <begin position="129"/>
        <end position="149"/>
    </location>
</feature>
<evidence type="ECO:0000256" key="1">
    <source>
        <dbReference type="SAM" id="Phobius"/>
    </source>
</evidence>
<evidence type="ECO:0000313" key="2">
    <source>
        <dbReference type="EMBL" id="NER15058.1"/>
    </source>
</evidence>
<keyword evidence="3" id="KW-1185">Reference proteome</keyword>
<dbReference type="AlphaFoldDB" id="A0A6P0USU5"/>
<dbReference type="Gene3D" id="1.20.210.10">
    <property type="entry name" value="Cytochrome c oxidase-like, subunit I domain"/>
    <property type="match status" value="1"/>
</dbReference>
<name>A0A6P0USU5_9FLAO</name>
<feature type="transmembrane region" description="Helical" evidence="1">
    <location>
        <begin position="78"/>
        <end position="100"/>
    </location>
</feature>
<evidence type="ECO:0000313" key="3">
    <source>
        <dbReference type="Proteomes" id="UP000468581"/>
    </source>
</evidence>
<keyword evidence="1" id="KW-0812">Transmembrane</keyword>
<keyword evidence="1" id="KW-1133">Transmembrane helix</keyword>
<comment type="caution">
    <text evidence="2">The sequence shown here is derived from an EMBL/GenBank/DDBJ whole genome shotgun (WGS) entry which is preliminary data.</text>
</comment>
<sequence length="161" mass="18734">MNKKEIFWLIGVLILILILDILVFGIHDLHPSSTLDINVHDTYFVIANSYFLIFIGTLLFFGVYLIRMLRRNFKNRIANLIFLISNLSLILILSYLISYISSLRESARMMKHSLNNETVENTGNGWNNAFDILMIIQLVLLIWLVFCAFKSGQNYKRKIDS</sequence>
<accession>A0A6P0USU5</accession>
<protein>
    <submittedName>
        <fullName evidence="2">Uncharacterized protein</fullName>
    </submittedName>
</protein>
<dbReference type="RefSeq" id="WP_163608358.1">
    <property type="nucleotide sequence ID" value="NZ_JAABOO010000004.1"/>
</dbReference>
<dbReference type="Proteomes" id="UP000468581">
    <property type="component" value="Unassembled WGS sequence"/>
</dbReference>
<gene>
    <name evidence="2" type="ORF">GWK08_16505</name>
</gene>
<dbReference type="InterPro" id="IPR036927">
    <property type="entry name" value="Cyt_c_oxase-like_su1_sf"/>
</dbReference>
<feature type="transmembrane region" description="Helical" evidence="1">
    <location>
        <begin position="46"/>
        <end position="66"/>
    </location>
</feature>
<proteinExistence type="predicted"/>
<reference evidence="2 3" key="1">
    <citation type="submission" date="2020-01" db="EMBL/GenBank/DDBJ databases">
        <title>Leptobacterium flavescens.</title>
        <authorList>
            <person name="Wang G."/>
        </authorList>
    </citation>
    <scope>NUCLEOTIDE SEQUENCE [LARGE SCALE GENOMIC DNA]</scope>
    <source>
        <strain evidence="2 3">KCTC 22160</strain>
    </source>
</reference>
<organism evidence="2 3">
    <name type="scientific">Leptobacterium flavescens</name>
    <dbReference type="NCBI Taxonomy" id="472055"/>
    <lineage>
        <taxon>Bacteria</taxon>
        <taxon>Pseudomonadati</taxon>
        <taxon>Bacteroidota</taxon>
        <taxon>Flavobacteriia</taxon>
        <taxon>Flavobacteriales</taxon>
        <taxon>Flavobacteriaceae</taxon>
        <taxon>Leptobacterium</taxon>
    </lineage>
</organism>
<feature type="transmembrane region" description="Helical" evidence="1">
    <location>
        <begin position="7"/>
        <end position="26"/>
    </location>
</feature>
<dbReference type="EMBL" id="JAABOO010000004">
    <property type="protein sequence ID" value="NER15058.1"/>
    <property type="molecule type" value="Genomic_DNA"/>
</dbReference>
<keyword evidence="1" id="KW-0472">Membrane</keyword>